<evidence type="ECO:0000313" key="1">
    <source>
        <dbReference type="EMBL" id="RAR74295.1"/>
    </source>
</evidence>
<evidence type="ECO:0008006" key="3">
    <source>
        <dbReference type="Google" id="ProtNLM"/>
    </source>
</evidence>
<dbReference type="Gene3D" id="2.40.160.50">
    <property type="entry name" value="membrane protein fhac: a member of the omp85/tpsb transporter family"/>
    <property type="match status" value="1"/>
</dbReference>
<sequence length="544" mass="63050">MCSLYSQGQKWHVKINGQNEFQTQTIDSIGYTSSFNNPDDQFNEKKAFTEKLLKLGFLEHELLTTKKLNDSTFLYTYELGKKTKTIHIYISNIYNIKEWGMYRVKNDTLTLPFSESELFLNATLKKLESDGFSMAKIHLAHLNRKKDFVTADLIISSSKKRILNDIVINGYEKFPIGYTNNLKRIYKKRAFNQDNIDRLYRDVSQYRFVKQTKYPEILFTKDSTKLFVYLEKAKANSFDGFIGFTNDENSKLIFTGNVDLKLMNLLNSGEKLALYWKSNGKDQRTFNINVVIPYIFKSPIGLKTQLNIFKQDSTYQNTSTSFNLGYYFNYNTRVYLGYQATESSDIKNTNSLLLSDYKNTFYTTNFEYNDYDPNMILFPEKSSISMLFGSGRRDSKFQQNHQFFGNLLFKHHFYLNAKNSINIKSQNYYLQSEAYITNELYRYGGINSIRGFNENSLQATLLSSVLTEYCYILSPSLYLHSIFDYGYFQDKTTSSSGNLMGLGFGFGLLTKNGLLNFVYANGSTNNQAIKLSNSIIHISLKTNF</sequence>
<name>A0A328YN84_9FLAO</name>
<proteinExistence type="predicted"/>
<evidence type="ECO:0000313" key="2">
    <source>
        <dbReference type="Proteomes" id="UP000248840"/>
    </source>
</evidence>
<reference evidence="1 2" key="1">
    <citation type="submission" date="2018-06" db="EMBL/GenBank/DDBJ databases">
        <title>Genomic Encyclopedia of Archaeal and Bacterial Type Strains, Phase II (KMG-II): from individual species to whole genera.</title>
        <authorList>
            <person name="Goeker M."/>
        </authorList>
    </citation>
    <scope>NUCLEOTIDE SEQUENCE [LARGE SCALE GENOMIC DNA]</scope>
    <source>
        <strain evidence="1 2">DSM 25663</strain>
    </source>
</reference>
<dbReference type="Proteomes" id="UP000248840">
    <property type="component" value="Unassembled WGS sequence"/>
</dbReference>
<keyword evidence="2" id="KW-1185">Reference proteome</keyword>
<dbReference type="EMBL" id="QLSZ01000002">
    <property type="protein sequence ID" value="RAR74295.1"/>
    <property type="molecule type" value="Genomic_DNA"/>
</dbReference>
<dbReference type="AlphaFoldDB" id="A0A328YN84"/>
<organism evidence="1 2">
    <name type="scientific">Flavobacterium aciduliphilum</name>
    <dbReference type="NCBI Taxonomy" id="1101402"/>
    <lineage>
        <taxon>Bacteria</taxon>
        <taxon>Pseudomonadati</taxon>
        <taxon>Bacteroidota</taxon>
        <taxon>Flavobacteriia</taxon>
        <taxon>Flavobacteriales</taxon>
        <taxon>Flavobacteriaceae</taxon>
        <taxon>Flavobacterium</taxon>
    </lineage>
</organism>
<accession>A0A328YN84</accession>
<gene>
    <name evidence="1" type="ORF">CLV55_102230</name>
</gene>
<comment type="caution">
    <text evidence="1">The sequence shown here is derived from an EMBL/GenBank/DDBJ whole genome shotgun (WGS) entry which is preliminary data.</text>
</comment>
<protein>
    <recommendedName>
        <fullName evidence="3">Outer membrane translocation and assembly module TamA</fullName>
    </recommendedName>
</protein>